<accession>E1YCK9</accession>
<protein>
    <submittedName>
        <fullName evidence="1">Uncharacterized protein</fullName>
    </submittedName>
</protein>
<dbReference type="AlphaFoldDB" id="E1YCK9"/>
<gene>
    <name evidence="1" type="ORF">N47_G36270</name>
</gene>
<organism evidence="1">
    <name type="scientific">uncultured Desulfobacterium sp</name>
    <dbReference type="NCBI Taxonomy" id="201089"/>
    <lineage>
        <taxon>Bacteria</taxon>
        <taxon>Pseudomonadati</taxon>
        <taxon>Thermodesulfobacteriota</taxon>
        <taxon>Desulfobacteria</taxon>
        <taxon>Desulfobacterales</taxon>
        <taxon>Desulfobacteriaceae</taxon>
        <taxon>Desulfobacterium</taxon>
        <taxon>environmental samples</taxon>
    </lineage>
</organism>
<evidence type="ECO:0000313" key="1">
    <source>
        <dbReference type="EMBL" id="CBX28303.1"/>
    </source>
</evidence>
<name>E1YCK9_9BACT</name>
<dbReference type="EMBL" id="FR695868">
    <property type="protein sequence ID" value="CBX28303.1"/>
    <property type="molecule type" value="Genomic_DNA"/>
</dbReference>
<sequence>MDTLLLKKIDLESGLELEIYDVSRKLAGDRWYVGFIARIEIPITFIADYADSSEIDMEKMKDVLGETVRFEQKRDRHYIDEKNKDAMLQGLIDDFLATTLQYFSGKDFAKKYALQVYGKRLEKTSWYKA</sequence>
<reference evidence="1" key="1">
    <citation type="journal article" date="2011" name="Environ. Microbiol.">
        <title>Genomic insights into the metabolic potential of the polycyclic aromatic hydrocarbon degrading sulfate-reducing Deltaproteobacterium N47.</title>
        <authorList>
            <person name="Bergmann F."/>
            <person name="Selesi D."/>
            <person name="Weinmaier T."/>
            <person name="Tischler P."/>
            <person name="Rattei T."/>
            <person name="Meckenstock R.U."/>
        </authorList>
    </citation>
    <scope>NUCLEOTIDE SEQUENCE</scope>
</reference>
<proteinExistence type="predicted"/>